<evidence type="ECO:0000256" key="7">
    <source>
        <dbReference type="SAM" id="MobiDB-lite"/>
    </source>
</evidence>
<reference evidence="8" key="1">
    <citation type="submission" date="2025-08" db="UniProtKB">
        <authorList>
            <consortium name="Ensembl"/>
        </authorList>
    </citation>
    <scope>IDENTIFICATION</scope>
</reference>
<dbReference type="Pfam" id="PF06102">
    <property type="entry name" value="RRP36"/>
    <property type="match status" value="1"/>
</dbReference>
<dbReference type="GeneTree" id="ENSGT00530000064271"/>
<comment type="similarity">
    <text evidence="2 6">Belongs to the RRP36 family.</text>
</comment>
<dbReference type="Proteomes" id="UP000264820">
    <property type="component" value="Unplaced"/>
</dbReference>
<evidence type="ECO:0000256" key="2">
    <source>
        <dbReference type="ARBA" id="ARBA00009418"/>
    </source>
</evidence>
<dbReference type="InterPro" id="IPR009292">
    <property type="entry name" value="RRP36"/>
</dbReference>
<keyword evidence="4 6" id="KW-0698">rRNA processing</keyword>
<keyword evidence="9" id="KW-1185">Reference proteome</keyword>
<evidence type="ECO:0000313" key="8">
    <source>
        <dbReference type="Ensembl" id="ENSHCOP00000022520.1"/>
    </source>
</evidence>
<dbReference type="GO" id="GO:0000462">
    <property type="term" value="P:maturation of SSU-rRNA from tricistronic rRNA transcript (SSU-rRNA, 5.8S rRNA, LSU-rRNA)"/>
    <property type="evidence" value="ECO:0007669"/>
    <property type="project" value="TreeGrafter"/>
</dbReference>
<evidence type="ECO:0000256" key="3">
    <source>
        <dbReference type="ARBA" id="ARBA00022517"/>
    </source>
</evidence>
<sequence length="211" mass="24692">MPRLPQLTPPVSIAIDGKNTNAGCILWPSCPELSVMSFEDILRLQSRVGTKAYNRLAYGAGPRSAGATLRDPRFDDLSGEYKAEIFDKTYSFIHDIRRREMQVRTPRRIRRRQKLCLRVRQADRERERGGRERRRASELQHKKEQRERASRGARPYFVNKAEQKKTRLAASFSTLKTSGKLEAFLGKKRKRNAGKDRRKLPWQQRRQDQRV</sequence>
<dbReference type="Ensembl" id="ENSHCOT00000000865.1">
    <property type="protein sequence ID" value="ENSHCOP00000022520.1"/>
    <property type="gene ID" value="ENSHCOG00000010303.1"/>
</dbReference>
<dbReference type="PANTHER" id="PTHR21738">
    <property type="entry name" value="RIBOSOMAL RNA PROCESSING PROTEIN 36 HOMOLOG"/>
    <property type="match status" value="1"/>
</dbReference>
<accession>A0A3Q2YUD1</accession>
<evidence type="ECO:0000256" key="6">
    <source>
        <dbReference type="RuleBase" id="RU368027"/>
    </source>
</evidence>
<evidence type="ECO:0000256" key="1">
    <source>
        <dbReference type="ARBA" id="ARBA00004604"/>
    </source>
</evidence>
<evidence type="ECO:0000313" key="9">
    <source>
        <dbReference type="Proteomes" id="UP000264820"/>
    </source>
</evidence>
<feature type="region of interest" description="Disordered" evidence="7">
    <location>
        <begin position="179"/>
        <end position="211"/>
    </location>
</feature>
<keyword evidence="5 6" id="KW-0539">Nucleus</keyword>
<comment type="function">
    <text evidence="6">Component of the 90S pre-ribosome involved in the maturation of rRNAs. Required for early cleavages of the pre-RNAs in the 40S ribosomal subunit maturation pathway.</text>
</comment>
<comment type="subcellular location">
    <subcellularLocation>
        <location evidence="1 6">Nucleus</location>
        <location evidence="1 6">Nucleolus</location>
    </subcellularLocation>
</comment>
<reference evidence="8" key="2">
    <citation type="submission" date="2025-09" db="UniProtKB">
        <authorList>
            <consortium name="Ensembl"/>
        </authorList>
    </citation>
    <scope>IDENTIFICATION</scope>
</reference>
<organism evidence="8 9">
    <name type="scientific">Hippocampus comes</name>
    <name type="common">Tiger tail seahorse</name>
    <dbReference type="NCBI Taxonomy" id="109280"/>
    <lineage>
        <taxon>Eukaryota</taxon>
        <taxon>Metazoa</taxon>
        <taxon>Chordata</taxon>
        <taxon>Craniata</taxon>
        <taxon>Vertebrata</taxon>
        <taxon>Euteleostomi</taxon>
        <taxon>Actinopterygii</taxon>
        <taxon>Neopterygii</taxon>
        <taxon>Teleostei</taxon>
        <taxon>Neoteleostei</taxon>
        <taxon>Acanthomorphata</taxon>
        <taxon>Syngnathiaria</taxon>
        <taxon>Syngnathiformes</taxon>
        <taxon>Syngnathoidei</taxon>
        <taxon>Syngnathidae</taxon>
        <taxon>Hippocampus</taxon>
    </lineage>
</organism>
<evidence type="ECO:0000256" key="4">
    <source>
        <dbReference type="ARBA" id="ARBA00022552"/>
    </source>
</evidence>
<dbReference type="GO" id="GO:0030686">
    <property type="term" value="C:90S preribosome"/>
    <property type="evidence" value="ECO:0007669"/>
    <property type="project" value="TreeGrafter"/>
</dbReference>
<keyword evidence="3 6" id="KW-0690">Ribosome biogenesis</keyword>
<feature type="region of interest" description="Disordered" evidence="7">
    <location>
        <begin position="122"/>
        <end position="156"/>
    </location>
</feature>
<dbReference type="AlphaFoldDB" id="A0A3Q2YUD1"/>
<dbReference type="GO" id="GO:0005730">
    <property type="term" value="C:nucleolus"/>
    <property type="evidence" value="ECO:0007669"/>
    <property type="project" value="UniProtKB-SubCell"/>
</dbReference>
<dbReference type="PANTHER" id="PTHR21738:SF0">
    <property type="entry name" value="RIBOSOMAL RNA PROCESSING PROTEIN 36 HOMOLOG"/>
    <property type="match status" value="1"/>
</dbReference>
<comment type="subunit">
    <text evidence="6">Associates with 90S and pre-40S pre-ribosomal particles.</text>
</comment>
<evidence type="ECO:0000256" key="5">
    <source>
        <dbReference type="ARBA" id="ARBA00023242"/>
    </source>
</evidence>
<proteinExistence type="inferred from homology"/>
<protein>
    <recommendedName>
        <fullName evidence="6">rRNA biogenesis protein RRP36</fullName>
    </recommendedName>
</protein>
<name>A0A3Q2YUD1_HIPCM</name>
<feature type="compositionally biased region" description="Basic residues" evidence="7">
    <location>
        <begin position="186"/>
        <end position="200"/>
    </location>
</feature>
<feature type="compositionally biased region" description="Basic and acidic residues" evidence="7">
    <location>
        <begin position="122"/>
        <end position="150"/>
    </location>
</feature>
<keyword evidence="6" id="KW-0687">Ribonucleoprotein</keyword>